<feature type="transmembrane region" description="Helical" evidence="1">
    <location>
        <begin position="50"/>
        <end position="68"/>
    </location>
</feature>
<protein>
    <recommendedName>
        <fullName evidence="6">Cxxc_20_cxxc protein</fullName>
    </recommendedName>
</protein>
<dbReference type="KEGG" id="clf:GJQ69_00040"/>
<keyword evidence="1" id="KW-0812">Transmembrane</keyword>
<feature type="transmembrane region" description="Helical" evidence="1">
    <location>
        <begin position="74"/>
        <end position="91"/>
    </location>
</feature>
<dbReference type="AlphaFoldDB" id="A0A859DN91"/>
<dbReference type="EMBL" id="CP046161">
    <property type="protein sequence ID" value="QKO30385.1"/>
    <property type="molecule type" value="Genomic_DNA"/>
</dbReference>
<reference evidence="3" key="2">
    <citation type="journal article" date="2021" name="Appl. Environ. Microbiol.">
        <title>Adaptability of a Caproate-Producing Bacterium Contributes to Its Dominance in an Anaerobic Fermentation System.</title>
        <authorList>
            <person name="Wang H."/>
            <person name="Gu Y."/>
            <person name="Zhou W."/>
            <person name="Zhao D."/>
            <person name="Qiao Z."/>
            <person name="Zheng J."/>
            <person name="Gao J."/>
            <person name="Chen X."/>
            <person name="Ren C."/>
            <person name="Xu Y."/>
        </authorList>
    </citation>
    <scope>NUCLEOTIDE SEQUENCE</scope>
    <source>
        <strain evidence="3">JNU-WLY1368</strain>
    </source>
</reference>
<accession>A0A859DN91</accession>
<dbReference type="Proteomes" id="UP000509623">
    <property type="component" value="Chromosome"/>
</dbReference>
<keyword evidence="1" id="KW-0472">Membrane</keyword>
<keyword evidence="5" id="KW-1185">Reference proteome</keyword>
<reference evidence="3" key="3">
    <citation type="journal article" date="2022" name="Int. J. Syst. Evol. Microbiol.">
        <title>Caproicibacterium lactatifermentans sp. nov., isolated from pit clay used for the production of Chinese strong aroma-type liquor.</title>
        <authorList>
            <person name="Wang H."/>
            <person name="Gu Y."/>
            <person name="Zhao D."/>
            <person name="Qiao Z."/>
            <person name="Zheng J."/>
            <person name="Gao J."/>
            <person name="Ren C."/>
            <person name="Xu Y."/>
        </authorList>
    </citation>
    <scope>NUCLEOTIDE SEQUENCE</scope>
    <source>
        <strain evidence="3">JNU-WLY1368</strain>
    </source>
</reference>
<dbReference type="RefSeq" id="WP_086034822.1">
    <property type="nucleotide sequence ID" value="NZ_CP046051.1"/>
</dbReference>
<name>A0A859DN91_9FIRM</name>
<evidence type="ECO:0000256" key="1">
    <source>
        <dbReference type="SAM" id="Phobius"/>
    </source>
</evidence>
<evidence type="ECO:0000313" key="3">
    <source>
        <dbReference type="EMBL" id="QKO30385.1"/>
    </source>
</evidence>
<organism evidence="2 4">
    <name type="scientific">Caproicibacterium lactatifermentans</name>
    <dbReference type="NCBI Taxonomy" id="2666138"/>
    <lineage>
        <taxon>Bacteria</taxon>
        <taxon>Bacillati</taxon>
        <taxon>Bacillota</taxon>
        <taxon>Clostridia</taxon>
        <taxon>Eubacteriales</taxon>
        <taxon>Oscillospiraceae</taxon>
        <taxon>Caproicibacterium</taxon>
    </lineage>
</organism>
<evidence type="ECO:0000313" key="5">
    <source>
        <dbReference type="Proteomes" id="UP000509623"/>
    </source>
</evidence>
<proteinExistence type="predicted"/>
<dbReference type="Proteomes" id="UP000501316">
    <property type="component" value="Chromosome"/>
</dbReference>
<dbReference type="EMBL" id="CP046051">
    <property type="protein sequence ID" value="QKN23009.1"/>
    <property type="molecule type" value="Genomic_DNA"/>
</dbReference>
<reference evidence="4 5" key="1">
    <citation type="submission" date="2019-11" db="EMBL/GenBank/DDBJ databases">
        <authorList>
            <person name="Ren C."/>
            <person name="Wang H."/>
            <person name="Xu Y."/>
        </authorList>
    </citation>
    <scope>NUCLEOTIDE SEQUENCE [LARGE SCALE GENOMIC DNA]</scope>
    <source>
        <strain evidence="5">JNU-WLY1368</strain>
        <strain evidence="2 4">LBM 19010</strain>
    </source>
</reference>
<keyword evidence="1" id="KW-1133">Transmembrane helix</keyword>
<gene>
    <name evidence="2" type="ORF">GJQ69_00040</name>
    <name evidence="3" type="ORF">GKP14_04740</name>
</gene>
<evidence type="ECO:0000313" key="2">
    <source>
        <dbReference type="EMBL" id="QKN23009.1"/>
    </source>
</evidence>
<evidence type="ECO:0008006" key="6">
    <source>
        <dbReference type="Google" id="ProtNLM"/>
    </source>
</evidence>
<evidence type="ECO:0000313" key="4">
    <source>
        <dbReference type="Proteomes" id="UP000501316"/>
    </source>
</evidence>
<sequence length="103" mass="11470">MKTRKQASCCPWCGAHYTQMERCRAARKSGHLQCPVCGRLIHAFRSGKRMAAFISLTVAMCVCDFFLLQAGVPLVGIWVLTAALATVLWCFRGWTVVFEKSPS</sequence>